<proteinExistence type="predicted"/>
<name>A0A6C0FFM3_9ZZZZ</name>
<sequence>MEELKKILDKFTCIDIRIVVFILLVLVALFYGYLKYAKEDEEDCQCGNKDN</sequence>
<accession>A0A6C0FFM3</accession>
<dbReference type="AlphaFoldDB" id="A0A6C0FFM3"/>
<organism evidence="2">
    <name type="scientific">viral metagenome</name>
    <dbReference type="NCBI Taxonomy" id="1070528"/>
    <lineage>
        <taxon>unclassified sequences</taxon>
        <taxon>metagenomes</taxon>
        <taxon>organismal metagenomes</taxon>
    </lineage>
</organism>
<evidence type="ECO:0000313" key="2">
    <source>
        <dbReference type="EMBL" id="QHT39323.1"/>
    </source>
</evidence>
<keyword evidence="1" id="KW-0472">Membrane</keyword>
<evidence type="ECO:0000256" key="1">
    <source>
        <dbReference type="SAM" id="Phobius"/>
    </source>
</evidence>
<keyword evidence="1" id="KW-1133">Transmembrane helix</keyword>
<keyword evidence="1" id="KW-0812">Transmembrane</keyword>
<protein>
    <submittedName>
        <fullName evidence="2">Uncharacterized protein</fullName>
    </submittedName>
</protein>
<feature type="transmembrane region" description="Helical" evidence="1">
    <location>
        <begin position="12"/>
        <end position="33"/>
    </location>
</feature>
<dbReference type="EMBL" id="MN738841">
    <property type="protein sequence ID" value="QHT39323.1"/>
    <property type="molecule type" value="Genomic_DNA"/>
</dbReference>
<reference evidence="2" key="1">
    <citation type="journal article" date="2020" name="Nature">
        <title>Giant virus diversity and host interactions through global metagenomics.</title>
        <authorList>
            <person name="Schulz F."/>
            <person name="Roux S."/>
            <person name="Paez-Espino D."/>
            <person name="Jungbluth S."/>
            <person name="Walsh D.A."/>
            <person name="Denef V.J."/>
            <person name="McMahon K.D."/>
            <person name="Konstantinidis K.T."/>
            <person name="Eloe-Fadrosh E.A."/>
            <person name="Kyrpides N.C."/>
            <person name="Woyke T."/>
        </authorList>
    </citation>
    <scope>NUCLEOTIDE SEQUENCE</scope>
    <source>
        <strain evidence="2">GVMAG-S-ERX556126-94</strain>
    </source>
</reference>